<feature type="chain" id="PRO_5016970068" description="Neurogenic locus notch like protein" evidence="1">
    <location>
        <begin position="20"/>
        <end position="120"/>
    </location>
</feature>
<proteinExistence type="predicted"/>
<sequence>MIRGFSAALMFLLSFSVFSNVNVTACGIAKPTDDVSFCSSFKTVATCYCTSSGLPAGMCQDMNMLYARMVSVYGSLDKACAAQPYTTKQDCLDNWNCYRLGGVDSRGRICSSNKQPCPAQ</sequence>
<evidence type="ECO:0000313" key="4">
    <source>
        <dbReference type="Proteomes" id="UP000054820"/>
    </source>
</evidence>
<dbReference type="RefSeq" id="WP_058477337.1">
    <property type="nucleotide sequence ID" value="NZ_CAAAIO010000040.1"/>
</dbReference>
<reference evidence="2 4" key="1">
    <citation type="submission" date="2015-11" db="EMBL/GenBank/DDBJ databases">
        <title>Genomic analysis of 38 Legionella species identifies large and diverse effector repertoires.</title>
        <authorList>
            <person name="Burstein D."/>
            <person name="Amaro F."/>
            <person name="Zusman T."/>
            <person name="Lifshitz Z."/>
            <person name="Cohen O."/>
            <person name="Gilbert J.A."/>
            <person name="Pupko T."/>
            <person name="Shuman H.A."/>
            <person name="Segal G."/>
        </authorList>
    </citation>
    <scope>NUCLEOTIDE SEQUENCE [LARGE SCALE GENOMIC DNA]</scope>
    <source>
        <strain evidence="2 4">SC-18-C9</strain>
    </source>
</reference>
<keyword evidence="1" id="KW-0732">Signal</keyword>
<evidence type="ECO:0000313" key="3">
    <source>
        <dbReference type="EMBL" id="STY22714.1"/>
    </source>
</evidence>
<feature type="signal peptide" evidence="1">
    <location>
        <begin position="1"/>
        <end position="19"/>
    </location>
</feature>
<dbReference type="EMBL" id="LNYZ01000013">
    <property type="protein sequence ID" value="KTD77431.1"/>
    <property type="molecule type" value="Genomic_DNA"/>
</dbReference>
<keyword evidence="4" id="KW-1185">Reference proteome</keyword>
<gene>
    <name evidence="2" type="ORF">Lstg_1788</name>
    <name evidence="3" type="ORF">NCTC11991_01304</name>
</gene>
<protein>
    <recommendedName>
        <fullName evidence="6">Neurogenic locus notch like protein</fullName>
    </recommendedName>
</protein>
<dbReference type="EMBL" id="UGOY01000001">
    <property type="protein sequence ID" value="STY22714.1"/>
    <property type="molecule type" value="Genomic_DNA"/>
</dbReference>
<evidence type="ECO:0008006" key="6">
    <source>
        <dbReference type="Google" id="ProtNLM"/>
    </source>
</evidence>
<dbReference type="STRING" id="460.Lstg_1788"/>
<dbReference type="OrthoDB" id="5639182at2"/>
<dbReference type="AlphaFoldDB" id="A0A378L7L8"/>
<organism evidence="3 5">
    <name type="scientific">Legionella steigerwaltii</name>
    <dbReference type="NCBI Taxonomy" id="460"/>
    <lineage>
        <taxon>Bacteria</taxon>
        <taxon>Pseudomonadati</taxon>
        <taxon>Pseudomonadota</taxon>
        <taxon>Gammaproteobacteria</taxon>
        <taxon>Legionellales</taxon>
        <taxon>Legionellaceae</taxon>
        <taxon>Legionella</taxon>
    </lineage>
</organism>
<evidence type="ECO:0000313" key="5">
    <source>
        <dbReference type="Proteomes" id="UP000255110"/>
    </source>
</evidence>
<name>A0A378L7L8_9GAMM</name>
<accession>A0A378L7L8</accession>
<dbReference type="Proteomes" id="UP000255110">
    <property type="component" value="Unassembled WGS sequence"/>
</dbReference>
<reference evidence="3 5" key="2">
    <citation type="submission" date="2018-06" db="EMBL/GenBank/DDBJ databases">
        <authorList>
            <consortium name="Pathogen Informatics"/>
            <person name="Doyle S."/>
        </authorList>
    </citation>
    <scope>NUCLEOTIDE SEQUENCE [LARGE SCALE GENOMIC DNA]</scope>
    <source>
        <strain evidence="3 5">NCTC11991</strain>
    </source>
</reference>
<dbReference type="Proteomes" id="UP000054820">
    <property type="component" value="Unassembled WGS sequence"/>
</dbReference>
<evidence type="ECO:0000256" key="1">
    <source>
        <dbReference type="SAM" id="SignalP"/>
    </source>
</evidence>
<evidence type="ECO:0000313" key="2">
    <source>
        <dbReference type="EMBL" id="KTD77431.1"/>
    </source>
</evidence>